<dbReference type="PANTHER" id="PTHR15004:SF0">
    <property type="entry name" value="GLUTAMYL-TRNA(GLN) AMIDOTRANSFERASE SUBUNIT C, MITOCHONDRIAL"/>
    <property type="match status" value="1"/>
</dbReference>
<protein>
    <recommendedName>
        <fullName evidence="4">Glutamyl-tRNA(Gln) amidotransferase subunit C, mitochondrial</fullName>
    </recommendedName>
</protein>
<dbReference type="GO" id="GO:0030956">
    <property type="term" value="C:glutamyl-tRNA(Gln) amidotransferase complex"/>
    <property type="evidence" value="ECO:0007669"/>
    <property type="project" value="TreeGrafter"/>
</dbReference>
<dbReference type="STRING" id="32264.T1K5T0"/>
<reference evidence="3" key="1">
    <citation type="submission" date="2011-08" db="EMBL/GenBank/DDBJ databases">
        <authorList>
            <person name="Rombauts S."/>
        </authorList>
    </citation>
    <scope>NUCLEOTIDE SEQUENCE</scope>
    <source>
        <strain evidence="3">London</strain>
    </source>
</reference>
<dbReference type="InterPro" id="IPR003837">
    <property type="entry name" value="GatC"/>
</dbReference>
<organism evidence="2 3">
    <name type="scientific">Tetranychus urticae</name>
    <name type="common">Two-spotted spider mite</name>
    <dbReference type="NCBI Taxonomy" id="32264"/>
    <lineage>
        <taxon>Eukaryota</taxon>
        <taxon>Metazoa</taxon>
        <taxon>Ecdysozoa</taxon>
        <taxon>Arthropoda</taxon>
        <taxon>Chelicerata</taxon>
        <taxon>Arachnida</taxon>
        <taxon>Acari</taxon>
        <taxon>Acariformes</taxon>
        <taxon>Trombidiformes</taxon>
        <taxon>Prostigmata</taxon>
        <taxon>Eleutherengona</taxon>
        <taxon>Raphignathae</taxon>
        <taxon>Tetranychoidea</taxon>
        <taxon>Tetranychidae</taxon>
        <taxon>Tetranychus</taxon>
    </lineage>
</organism>
<dbReference type="Pfam" id="PF02686">
    <property type="entry name" value="GatC"/>
    <property type="match status" value="1"/>
</dbReference>
<reference evidence="2" key="2">
    <citation type="submission" date="2015-06" db="UniProtKB">
        <authorList>
            <consortium name="EnsemblMetazoa"/>
        </authorList>
    </citation>
    <scope>IDENTIFICATION</scope>
</reference>
<evidence type="ECO:0000256" key="1">
    <source>
        <dbReference type="ARBA" id="ARBA00022741"/>
    </source>
</evidence>
<dbReference type="GO" id="GO:0070681">
    <property type="term" value="P:glutaminyl-tRNAGln biosynthesis via transamidation"/>
    <property type="evidence" value="ECO:0007669"/>
    <property type="project" value="TreeGrafter"/>
</dbReference>
<evidence type="ECO:0008006" key="4">
    <source>
        <dbReference type="Google" id="ProtNLM"/>
    </source>
</evidence>
<dbReference type="HOGENOM" id="CLU_2136625_0_0_1"/>
<dbReference type="EnsemblMetazoa" id="tetur05g07380.1">
    <property type="protein sequence ID" value="tetur05g07380.1"/>
    <property type="gene ID" value="tetur05g07380"/>
</dbReference>
<name>T1K5T0_TETUR</name>
<dbReference type="PANTHER" id="PTHR15004">
    <property type="entry name" value="GLUTAMYL-TRNA(GLN) AMIDOTRANSFERASE SUBUNIT C, MITOCHONDRIAL"/>
    <property type="match status" value="1"/>
</dbReference>
<keyword evidence="1" id="KW-0547">Nucleotide-binding</keyword>
<evidence type="ECO:0000313" key="3">
    <source>
        <dbReference type="Proteomes" id="UP000015104"/>
    </source>
</evidence>
<proteinExistence type="predicted"/>
<keyword evidence="3" id="KW-1185">Reference proteome</keyword>
<dbReference type="InterPro" id="IPR036113">
    <property type="entry name" value="Asp/Glu-ADT_sf_sub_c"/>
</dbReference>
<accession>T1K5T0</accession>
<dbReference type="SUPFAM" id="SSF141000">
    <property type="entry name" value="Glu-tRNAGln amidotransferase C subunit"/>
    <property type="match status" value="1"/>
</dbReference>
<dbReference type="AlphaFoldDB" id="T1K5T0"/>
<dbReference type="EMBL" id="CAEY01001590">
    <property type="status" value="NOT_ANNOTATED_CDS"/>
    <property type="molecule type" value="Genomic_DNA"/>
</dbReference>
<dbReference type="GO" id="GO:0032543">
    <property type="term" value="P:mitochondrial translation"/>
    <property type="evidence" value="ECO:0007669"/>
    <property type="project" value="TreeGrafter"/>
</dbReference>
<evidence type="ECO:0000313" key="2">
    <source>
        <dbReference type="EnsemblMetazoa" id="tetur05g07380.1"/>
    </source>
</evidence>
<dbReference type="GO" id="GO:0000166">
    <property type="term" value="F:nucleotide binding"/>
    <property type="evidence" value="ECO:0007669"/>
    <property type="project" value="UniProtKB-KW"/>
</dbReference>
<dbReference type="Proteomes" id="UP000015104">
    <property type="component" value="Unassembled WGS sequence"/>
</dbReference>
<sequence length="113" mass="12581">MSTNNLTRLIPMLEKVSALTVANNPGLIARLEESINYASILDEVNVDGVEPLYHLDEGGKLYLQEDKAEPQDKIAVMANAKEKMEDYFVAPMSVSLREVKEKSNIDEKVEASI</sequence>
<dbReference type="GO" id="GO:0005739">
    <property type="term" value="C:mitochondrion"/>
    <property type="evidence" value="ECO:0007669"/>
    <property type="project" value="TreeGrafter"/>
</dbReference>
<dbReference type="GO" id="GO:0006450">
    <property type="term" value="P:regulation of translational fidelity"/>
    <property type="evidence" value="ECO:0007669"/>
    <property type="project" value="InterPro"/>
</dbReference>